<evidence type="ECO:0000256" key="3">
    <source>
        <dbReference type="ARBA" id="ARBA00023163"/>
    </source>
</evidence>
<proteinExistence type="predicted"/>
<evidence type="ECO:0000259" key="5">
    <source>
        <dbReference type="PROSITE" id="PS50977"/>
    </source>
</evidence>
<dbReference type="SUPFAM" id="SSF48498">
    <property type="entry name" value="Tetracyclin repressor-like, C-terminal domain"/>
    <property type="match status" value="1"/>
</dbReference>
<dbReference type="InterPro" id="IPR039536">
    <property type="entry name" value="TetR_C_Proteobacteria"/>
</dbReference>
<dbReference type="GO" id="GO:0000976">
    <property type="term" value="F:transcription cis-regulatory region binding"/>
    <property type="evidence" value="ECO:0007669"/>
    <property type="project" value="TreeGrafter"/>
</dbReference>
<accession>A0A4R5FEG1</accession>
<dbReference type="GO" id="GO:0003700">
    <property type="term" value="F:DNA-binding transcription factor activity"/>
    <property type="evidence" value="ECO:0007669"/>
    <property type="project" value="TreeGrafter"/>
</dbReference>
<organism evidence="6 7">
    <name type="scientific">Nonomuraea mesophila</name>
    <dbReference type="NCBI Taxonomy" id="2530382"/>
    <lineage>
        <taxon>Bacteria</taxon>
        <taxon>Bacillati</taxon>
        <taxon>Actinomycetota</taxon>
        <taxon>Actinomycetes</taxon>
        <taxon>Streptosporangiales</taxon>
        <taxon>Streptosporangiaceae</taxon>
        <taxon>Nonomuraea</taxon>
    </lineage>
</organism>
<dbReference type="Gene3D" id="1.10.357.10">
    <property type="entry name" value="Tetracycline Repressor, domain 2"/>
    <property type="match status" value="1"/>
</dbReference>
<evidence type="ECO:0000313" key="7">
    <source>
        <dbReference type="Proteomes" id="UP000295136"/>
    </source>
</evidence>
<dbReference type="AlphaFoldDB" id="A0A4R5FEG1"/>
<dbReference type="InterPro" id="IPR009057">
    <property type="entry name" value="Homeodomain-like_sf"/>
</dbReference>
<dbReference type="SUPFAM" id="SSF46689">
    <property type="entry name" value="Homeodomain-like"/>
    <property type="match status" value="1"/>
</dbReference>
<keyword evidence="2 4" id="KW-0238">DNA-binding</keyword>
<dbReference type="RefSeq" id="WP_132632070.1">
    <property type="nucleotide sequence ID" value="NZ_SMLD01000054.1"/>
</dbReference>
<dbReference type="Pfam" id="PF14246">
    <property type="entry name" value="TetR_C_7"/>
    <property type="match status" value="1"/>
</dbReference>
<keyword evidence="1" id="KW-0805">Transcription regulation</keyword>
<dbReference type="PANTHER" id="PTHR30055">
    <property type="entry name" value="HTH-TYPE TRANSCRIPTIONAL REGULATOR RUTR"/>
    <property type="match status" value="1"/>
</dbReference>
<keyword evidence="3" id="KW-0804">Transcription</keyword>
<feature type="domain" description="HTH tetR-type" evidence="5">
    <location>
        <begin position="10"/>
        <end position="70"/>
    </location>
</feature>
<comment type="caution">
    <text evidence="6">The sequence shown here is derived from an EMBL/GenBank/DDBJ whole genome shotgun (WGS) entry which is preliminary data.</text>
</comment>
<evidence type="ECO:0000256" key="1">
    <source>
        <dbReference type="ARBA" id="ARBA00023015"/>
    </source>
</evidence>
<feature type="DNA-binding region" description="H-T-H motif" evidence="4">
    <location>
        <begin position="33"/>
        <end position="52"/>
    </location>
</feature>
<evidence type="ECO:0000256" key="4">
    <source>
        <dbReference type="PROSITE-ProRule" id="PRU00335"/>
    </source>
</evidence>
<protein>
    <submittedName>
        <fullName evidence="6">TetR/AcrR family transcriptional regulator</fullName>
    </submittedName>
</protein>
<keyword evidence="7" id="KW-1185">Reference proteome</keyword>
<dbReference type="Pfam" id="PF00440">
    <property type="entry name" value="TetR_N"/>
    <property type="match status" value="1"/>
</dbReference>
<dbReference type="PRINTS" id="PR00455">
    <property type="entry name" value="HTHTETR"/>
</dbReference>
<evidence type="ECO:0000313" key="6">
    <source>
        <dbReference type="EMBL" id="TDE48514.1"/>
    </source>
</evidence>
<sequence>MDLREGTQSADKHRAILQAATEIFLDRGYAGASMDEVAARAAVGKQTVYKHFADKRSLFTEIVLGTTDQVDGMVQLIAETLSRTDHVERDLTTLARRLLLTLMDPQLLRLRRLIIASAGQFPELGRAWYQRGFERVLASLTDSFTRLGEHGLMDAREPERAADHFVGMLLWIPLNKAMFMGEDQPYTTTELEAHADAAVQAFLAATRSRS</sequence>
<dbReference type="InterPro" id="IPR001647">
    <property type="entry name" value="HTH_TetR"/>
</dbReference>
<dbReference type="InterPro" id="IPR036271">
    <property type="entry name" value="Tet_transcr_reg_TetR-rel_C_sf"/>
</dbReference>
<dbReference type="EMBL" id="SMLD01000054">
    <property type="protein sequence ID" value="TDE48514.1"/>
    <property type="molecule type" value="Genomic_DNA"/>
</dbReference>
<dbReference type="GO" id="GO:0045892">
    <property type="term" value="P:negative regulation of DNA-templated transcription"/>
    <property type="evidence" value="ECO:0007669"/>
    <property type="project" value="UniProtKB-ARBA"/>
</dbReference>
<name>A0A4R5FEG1_9ACTN</name>
<dbReference type="FunFam" id="1.10.10.60:FF:000141">
    <property type="entry name" value="TetR family transcriptional regulator"/>
    <property type="match status" value="1"/>
</dbReference>
<dbReference type="InterPro" id="IPR050109">
    <property type="entry name" value="HTH-type_TetR-like_transc_reg"/>
</dbReference>
<evidence type="ECO:0000256" key="2">
    <source>
        <dbReference type="ARBA" id="ARBA00023125"/>
    </source>
</evidence>
<dbReference type="PANTHER" id="PTHR30055:SF146">
    <property type="entry name" value="HTH-TYPE TRANSCRIPTIONAL DUAL REGULATOR CECR"/>
    <property type="match status" value="1"/>
</dbReference>
<dbReference type="PROSITE" id="PS50977">
    <property type="entry name" value="HTH_TETR_2"/>
    <property type="match status" value="1"/>
</dbReference>
<gene>
    <name evidence="6" type="ORF">E1295_21200</name>
</gene>
<reference evidence="6 7" key="1">
    <citation type="submission" date="2019-03" db="EMBL/GenBank/DDBJ databases">
        <title>Draft genome sequences of novel Actinobacteria.</title>
        <authorList>
            <person name="Sahin N."/>
            <person name="Ay H."/>
            <person name="Saygin H."/>
        </authorList>
    </citation>
    <scope>NUCLEOTIDE SEQUENCE [LARGE SCALE GENOMIC DNA]</scope>
    <source>
        <strain evidence="6 7">6K102</strain>
    </source>
</reference>
<dbReference type="Proteomes" id="UP000295136">
    <property type="component" value="Unassembled WGS sequence"/>
</dbReference>